<gene>
    <name evidence="3" type="ORF">HNQ66_001518</name>
</gene>
<reference evidence="3 4" key="1">
    <citation type="submission" date="2020-08" db="EMBL/GenBank/DDBJ databases">
        <title>Genomic Encyclopedia of Type Strains, Phase IV (KMG-IV): sequencing the most valuable type-strain genomes for metagenomic binning, comparative biology and taxonomic classification.</title>
        <authorList>
            <person name="Goeker M."/>
        </authorList>
    </citation>
    <scope>NUCLEOTIDE SEQUENCE [LARGE SCALE GENOMIC DNA]</scope>
    <source>
        <strain evidence="3 4">DSM 21319</strain>
    </source>
</reference>
<feature type="domain" description="S-Me-THD N-terminal" evidence="1">
    <location>
        <begin position="10"/>
        <end position="165"/>
    </location>
</feature>
<evidence type="ECO:0000259" key="1">
    <source>
        <dbReference type="Pfam" id="PF06032"/>
    </source>
</evidence>
<organism evidence="3 4">
    <name type="scientific">Shinella fusca</name>
    <dbReference type="NCBI Taxonomy" id="544480"/>
    <lineage>
        <taxon>Bacteria</taxon>
        <taxon>Pseudomonadati</taxon>
        <taxon>Pseudomonadota</taxon>
        <taxon>Alphaproteobacteria</taxon>
        <taxon>Hyphomicrobiales</taxon>
        <taxon>Rhizobiaceae</taxon>
        <taxon>Shinella</taxon>
    </lineage>
</organism>
<dbReference type="Gene3D" id="3.40.1610.10">
    <property type="entry name" value="CV3147-like domain"/>
    <property type="match status" value="1"/>
</dbReference>
<dbReference type="EMBL" id="JACHIK010000004">
    <property type="protein sequence ID" value="MBB5042122.1"/>
    <property type="molecule type" value="Genomic_DNA"/>
</dbReference>
<feature type="domain" description="S-Me-THD-like C-terminal" evidence="2">
    <location>
        <begin position="170"/>
        <end position="357"/>
    </location>
</feature>
<keyword evidence="4" id="KW-1185">Reference proteome</keyword>
<dbReference type="SUPFAM" id="SSF160991">
    <property type="entry name" value="CV3147-like"/>
    <property type="match status" value="1"/>
</dbReference>
<accession>A0A7W8DU10</accession>
<dbReference type="Pfam" id="PF20906">
    <property type="entry name" value="S-Me-THD_C"/>
    <property type="match status" value="1"/>
</dbReference>
<evidence type="ECO:0008006" key="5">
    <source>
        <dbReference type="Google" id="ProtNLM"/>
    </source>
</evidence>
<sequence length="373" mass="39497">MKYWTLTEADIDRIAVGCGILGTGGGGSTYHGSLRAKALLREGKRIRMVRPADMDPDAQIIGIGGIGAPTVGIEKIAEGAEGVRLMRALEHHMGRKVDALLGDEVGGGNGIAPMLTAAMVDLPVVDADGMGRAFPEVQMTTFFIHGQAVQPAALADADGNVLIVTEATTPKMLEKLLRASTIAMGCTALMTTAPMSGDFVRRFGVPHTTSQAWSLGNAVLNARAAKEDPVEAILKQSGGVRLMRGKVTDIARRIAAGFNRGTLTVAGLDEDAGRSIAIEIQNEYLIAREGERIITMVPDLICIVDSETGRAIGTEELRYGLRIDVLSMPAPVLLRSEIALESVGPRAFGYDFDFVPMGVSADAPAVPQYEEDA</sequence>
<dbReference type="FunFam" id="3.40.1610.10:FF:000001">
    <property type="entry name" value="Hydantoinase, putative"/>
    <property type="match status" value="1"/>
</dbReference>
<dbReference type="Gene3D" id="2.40.390.10">
    <property type="entry name" value="CV3147-like"/>
    <property type="match status" value="1"/>
</dbReference>
<dbReference type="AlphaFoldDB" id="A0A7W8DU10"/>
<dbReference type="RefSeq" id="WP_184142503.1">
    <property type="nucleotide sequence ID" value="NZ_JACHIK010000004.1"/>
</dbReference>
<evidence type="ECO:0000259" key="2">
    <source>
        <dbReference type="Pfam" id="PF20906"/>
    </source>
</evidence>
<dbReference type="InterPro" id="IPR048350">
    <property type="entry name" value="S-Me-THD-like_C"/>
</dbReference>
<name>A0A7W8DU10_9HYPH</name>
<evidence type="ECO:0000313" key="3">
    <source>
        <dbReference type="EMBL" id="MBB5042122.1"/>
    </source>
</evidence>
<protein>
    <recommendedName>
        <fullName evidence="5">DUF917 domain-containing protein</fullName>
    </recommendedName>
</protein>
<comment type="caution">
    <text evidence="3">The sequence shown here is derived from an EMBL/GenBank/DDBJ whole genome shotgun (WGS) entry which is preliminary data.</text>
</comment>
<evidence type="ECO:0000313" key="4">
    <source>
        <dbReference type="Proteomes" id="UP000535406"/>
    </source>
</evidence>
<dbReference type="Proteomes" id="UP000535406">
    <property type="component" value="Unassembled WGS sequence"/>
</dbReference>
<proteinExistence type="predicted"/>
<dbReference type="InterPro" id="IPR024071">
    <property type="entry name" value="S-Me-THD_C_sf"/>
</dbReference>
<dbReference type="InterPro" id="IPR010318">
    <property type="entry name" value="S-Me-THD_N"/>
</dbReference>
<dbReference type="InterPro" id="IPR027479">
    <property type="entry name" value="S-Me-THD_N_sf"/>
</dbReference>
<dbReference type="Pfam" id="PF06032">
    <property type="entry name" value="S-Me-THD_N"/>
    <property type="match status" value="1"/>
</dbReference>